<comment type="cofactor">
    <cofactor evidence="2">
        <name>pyridoxal 5'-phosphate</name>
        <dbReference type="ChEBI" id="CHEBI:597326"/>
    </cofactor>
</comment>
<dbReference type="Proteomes" id="UP000289738">
    <property type="component" value="Chromosome A07"/>
</dbReference>
<sequence length="76" mass="9009">MEEVIPLKNFTSVSVMEAVGSIMTNKYSEGYPGASYYGILTWLKHYARSVPWKRSGWIQRDERNWIKIVRFHRQKS</sequence>
<evidence type="ECO:0000313" key="5">
    <source>
        <dbReference type="EMBL" id="RYR49030.1"/>
    </source>
</evidence>
<protein>
    <recommendedName>
        <fullName evidence="4">Serine hydroxymethyltransferase-like domain-containing protein</fullName>
    </recommendedName>
</protein>
<dbReference type="EMBL" id="SDMP01000007">
    <property type="protein sequence ID" value="RYR49030.1"/>
    <property type="molecule type" value="Genomic_DNA"/>
</dbReference>
<dbReference type="InterPro" id="IPR015421">
    <property type="entry name" value="PyrdxlP-dep_Trfase_major"/>
</dbReference>
<dbReference type="Gene3D" id="3.40.640.10">
    <property type="entry name" value="Type I PLP-dependent aspartate aminotransferase-like (Major domain)"/>
    <property type="match status" value="1"/>
</dbReference>
<evidence type="ECO:0000256" key="2">
    <source>
        <dbReference type="ARBA" id="ARBA00001933"/>
    </source>
</evidence>
<dbReference type="PANTHER" id="PTHR11680">
    <property type="entry name" value="SERINE HYDROXYMETHYLTRANSFERASE"/>
    <property type="match status" value="1"/>
</dbReference>
<dbReference type="GO" id="GO:0019264">
    <property type="term" value="P:glycine biosynthetic process from serine"/>
    <property type="evidence" value="ECO:0007669"/>
    <property type="project" value="TreeGrafter"/>
</dbReference>
<dbReference type="GO" id="GO:0030170">
    <property type="term" value="F:pyridoxal phosphate binding"/>
    <property type="evidence" value="ECO:0007669"/>
    <property type="project" value="TreeGrafter"/>
</dbReference>
<accession>A0A445CDL4</accession>
<comment type="catalytic activity">
    <reaction evidence="1">
        <text>(6R)-5,10-methylene-5,6,7,8-tetrahydrofolate + glycine + H2O = (6S)-5,6,7,8-tetrahydrofolate + L-serine</text>
        <dbReference type="Rhea" id="RHEA:15481"/>
        <dbReference type="ChEBI" id="CHEBI:15377"/>
        <dbReference type="ChEBI" id="CHEBI:15636"/>
        <dbReference type="ChEBI" id="CHEBI:33384"/>
        <dbReference type="ChEBI" id="CHEBI:57305"/>
        <dbReference type="ChEBI" id="CHEBI:57453"/>
        <dbReference type="EC" id="2.1.2.1"/>
    </reaction>
</comment>
<evidence type="ECO:0000259" key="4">
    <source>
        <dbReference type="Pfam" id="PF00464"/>
    </source>
</evidence>
<keyword evidence="3" id="KW-0663">Pyridoxal phosphate</keyword>
<organism evidence="5 6">
    <name type="scientific">Arachis hypogaea</name>
    <name type="common">Peanut</name>
    <dbReference type="NCBI Taxonomy" id="3818"/>
    <lineage>
        <taxon>Eukaryota</taxon>
        <taxon>Viridiplantae</taxon>
        <taxon>Streptophyta</taxon>
        <taxon>Embryophyta</taxon>
        <taxon>Tracheophyta</taxon>
        <taxon>Spermatophyta</taxon>
        <taxon>Magnoliopsida</taxon>
        <taxon>eudicotyledons</taxon>
        <taxon>Gunneridae</taxon>
        <taxon>Pentapetalae</taxon>
        <taxon>rosids</taxon>
        <taxon>fabids</taxon>
        <taxon>Fabales</taxon>
        <taxon>Fabaceae</taxon>
        <taxon>Papilionoideae</taxon>
        <taxon>50 kb inversion clade</taxon>
        <taxon>dalbergioids sensu lato</taxon>
        <taxon>Dalbergieae</taxon>
        <taxon>Pterocarpus clade</taxon>
        <taxon>Arachis</taxon>
    </lineage>
</organism>
<dbReference type="InterPro" id="IPR049943">
    <property type="entry name" value="Ser_HO-MeTrfase-like"/>
</dbReference>
<dbReference type="SUPFAM" id="SSF53383">
    <property type="entry name" value="PLP-dependent transferases"/>
    <property type="match status" value="1"/>
</dbReference>
<dbReference type="UniPathway" id="UPA00193"/>
<dbReference type="Pfam" id="PF00464">
    <property type="entry name" value="SHMT"/>
    <property type="match status" value="1"/>
</dbReference>
<evidence type="ECO:0000313" key="6">
    <source>
        <dbReference type="Proteomes" id="UP000289738"/>
    </source>
</evidence>
<dbReference type="GO" id="GO:0004372">
    <property type="term" value="F:glycine hydroxymethyltransferase activity"/>
    <property type="evidence" value="ECO:0007669"/>
    <property type="project" value="UniProtKB-EC"/>
</dbReference>
<gene>
    <name evidence="5" type="ORF">Ahy_A07g035311</name>
</gene>
<evidence type="ECO:0000256" key="3">
    <source>
        <dbReference type="ARBA" id="ARBA00022898"/>
    </source>
</evidence>
<feature type="domain" description="Serine hydroxymethyltransferase-like" evidence="4">
    <location>
        <begin position="3"/>
        <end position="44"/>
    </location>
</feature>
<proteinExistence type="predicted"/>
<dbReference type="GO" id="GO:0035999">
    <property type="term" value="P:tetrahydrofolate interconversion"/>
    <property type="evidence" value="ECO:0007669"/>
    <property type="project" value="UniProtKB-UniPathway"/>
</dbReference>
<comment type="caution">
    <text evidence="5">The sequence shown here is derived from an EMBL/GenBank/DDBJ whole genome shotgun (WGS) entry which is preliminary data.</text>
</comment>
<dbReference type="AlphaFoldDB" id="A0A445CDL4"/>
<name>A0A445CDL4_ARAHY</name>
<reference evidence="5 6" key="1">
    <citation type="submission" date="2019-01" db="EMBL/GenBank/DDBJ databases">
        <title>Sequencing of cultivated peanut Arachis hypogaea provides insights into genome evolution and oil improvement.</title>
        <authorList>
            <person name="Chen X."/>
        </authorList>
    </citation>
    <scope>NUCLEOTIDE SEQUENCE [LARGE SCALE GENOMIC DNA]</scope>
    <source>
        <strain evidence="6">cv. Fuhuasheng</strain>
        <tissue evidence="5">Leaves</tissue>
    </source>
</reference>
<dbReference type="InterPro" id="IPR039429">
    <property type="entry name" value="SHMT-like_dom"/>
</dbReference>
<evidence type="ECO:0000256" key="1">
    <source>
        <dbReference type="ARBA" id="ARBA00001528"/>
    </source>
</evidence>
<dbReference type="PANTHER" id="PTHR11680:SF28">
    <property type="entry name" value="SERINE HYDROXYMETHYLTRANSFERASE, MITOCHONDRIAL"/>
    <property type="match status" value="1"/>
</dbReference>
<dbReference type="GO" id="GO:0005739">
    <property type="term" value="C:mitochondrion"/>
    <property type="evidence" value="ECO:0007669"/>
    <property type="project" value="TreeGrafter"/>
</dbReference>
<keyword evidence="6" id="KW-1185">Reference proteome</keyword>
<dbReference type="InterPro" id="IPR015424">
    <property type="entry name" value="PyrdxlP-dep_Trfase"/>
</dbReference>